<dbReference type="SUPFAM" id="SSF52768">
    <property type="entry name" value="Arginase/deacetylase"/>
    <property type="match status" value="1"/>
</dbReference>
<dbReference type="PIRSF" id="PIRSF036979">
    <property type="entry name" value="Arginase"/>
    <property type="match status" value="1"/>
</dbReference>
<proteinExistence type="inferred from homology"/>
<keyword evidence="7" id="KW-1185">Reference proteome</keyword>
<evidence type="ECO:0000313" key="7">
    <source>
        <dbReference type="Proteomes" id="UP000294299"/>
    </source>
</evidence>
<keyword evidence="2 4" id="KW-0479">Metal-binding</keyword>
<dbReference type="EC" id="3.5.3.22" evidence="6"/>
<dbReference type="Proteomes" id="UP000294299">
    <property type="component" value="Chromosome NFRAN"/>
</dbReference>
<evidence type="ECO:0000256" key="3">
    <source>
        <dbReference type="ARBA" id="ARBA00022801"/>
    </source>
</evidence>
<comment type="cofactor">
    <cofactor evidence="4">
        <name>Mn(2+)</name>
        <dbReference type="ChEBI" id="CHEBI:29035"/>
    </cofactor>
    <text evidence="4">Binds 2 manganese ions per subunit.</text>
</comment>
<dbReference type="PANTHER" id="PTHR11358:SF26">
    <property type="entry name" value="GUANIDINO ACID HYDROLASE, MITOCHONDRIAL"/>
    <property type="match status" value="1"/>
</dbReference>
<dbReference type="PROSITE" id="PS01053">
    <property type="entry name" value="ARGINASE_1"/>
    <property type="match status" value="1"/>
</dbReference>
<dbReference type="InterPro" id="IPR023696">
    <property type="entry name" value="Ureohydrolase_dom_sf"/>
</dbReference>
<comment type="similarity">
    <text evidence="1">Belongs to the arginase family. Agmatinase subfamily.</text>
</comment>
<dbReference type="GeneID" id="39421030"/>
<dbReference type="EMBL" id="LR216287">
    <property type="protein sequence ID" value="VFJ14032.1"/>
    <property type="molecule type" value="Genomic_DNA"/>
</dbReference>
<dbReference type="Pfam" id="PF00491">
    <property type="entry name" value="Arginase"/>
    <property type="match status" value="1"/>
</dbReference>
<keyword evidence="3 5" id="KW-0378">Hydrolase</keyword>
<gene>
    <name evidence="6" type="primary">pah</name>
    <name evidence="6" type="ORF">NFRAN_1710</name>
</gene>
<feature type="binding site" evidence="4">
    <location>
        <position position="132"/>
    </location>
    <ligand>
        <name>Mn(2+)</name>
        <dbReference type="ChEBI" id="CHEBI:29035"/>
        <label>1</label>
    </ligand>
</feature>
<accession>A0A484IEF7</accession>
<feature type="binding site" evidence="4">
    <location>
        <position position="105"/>
    </location>
    <ligand>
        <name>Mn(2+)</name>
        <dbReference type="ChEBI" id="CHEBI:29035"/>
        <label>1</label>
    </ligand>
</feature>
<dbReference type="InterPro" id="IPR006035">
    <property type="entry name" value="Ureohydrolase"/>
</dbReference>
<dbReference type="InterPro" id="IPR020855">
    <property type="entry name" value="Ureohydrolase_Mn_BS"/>
</dbReference>
<evidence type="ECO:0000313" key="6">
    <source>
        <dbReference type="EMBL" id="VFJ14032.1"/>
    </source>
</evidence>
<dbReference type="AlphaFoldDB" id="A0A484IEF7"/>
<dbReference type="PROSITE" id="PS51409">
    <property type="entry name" value="ARGINASE_2"/>
    <property type="match status" value="1"/>
</dbReference>
<dbReference type="GO" id="GO:0033972">
    <property type="term" value="F:proclavaminate amidinohydrolase activity"/>
    <property type="evidence" value="ECO:0007669"/>
    <property type="project" value="UniProtKB-EC"/>
</dbReference>
<reference evidence="6 7" key="1">
    <citation type="submission" date="2019-02" db="EMBL/GenBank/DDBJ databases">
        <authorList>
            <person name="Lehtovirta-Morley E L."/>
        </authorList>
    </citation>
    <scope>NUCLEOTIDE SEQUENCE [LARGE SCALE GENOMIC DNA]</scope>
    <source>
        <strain evidence="6">NFRAN1</strain>
    </source>
</reference>
<feature type="binding site" evidence="4">
    <location>
        <position position="214"/>
    </location>
    <ligand>
        <name>Mn(2+)</name>
        <dbReference type="ChEBI" id="CHEBI:29035"/>
        <label>1</label>
    </ligand>
</feature>
<protein>
    <submittedName>
        <fullName evidence="6">Proclavaminate amidinohydrolase</fullName>
        <ecNumber evidence="6">3.5.3.22</ecNumber>
    </submittedName>
</protein>
<name>A0A484IEF7_9ARCH</name>
<dbReference type="RefSeq" id="WP_134484181.1">
    <property type="nucleotide sequence ID" value="NZ_LR216287.1"/>
</dbReference>
<dbReference type="GO" id="GO:0008783">
    <property type="term" value="F:agmatinase activity"/>
    <property type="evidence" value="ECO:0007669"/>
    <property type="project" value="TreeGrafter"/>
</dbReference>
<evidence type="ECO:0000256" key="5">
    <source>
        <dbReference type="RuleBase" id="RU003684"/>
    </source>
</evidence>
<dbReference type="GO" id="GO:0046872">
    <property type="term" value="F:metal ion binding"/>
    <property type="evidence" value="ECO:0007669"/>
    <property type="project" value="UniProtKB-KW"/>
</dbReference>
<dbReference type="GO" id="GO:0033389">
    <property type="term" value="P:putrescine biosynthetic process from arginine, via agmatine"/>
    <property type="evidence" value="ECO:0007669"/>
    <property type="project" value="TreeGrafter"/>
</dbReference>
<dbReference type="KEGG" id="nfn:NFRAN_1710"/>
<organism evidence="6 7">
    <name type="scientific">Candidatus Nitrosocosmicus franklandianus</name>
    <dbReference type="NCBI Taxonomy" id="1798806"/>
    <lineage>
        <taxon>Archaea</taxon>
        <taxon>Nitrososphaerota</taxon>
        <taxon>Nitrososphaeria</taxon>
        <taxon>Nitrososphaerales</taxon>
        <taxon>Nitrososphaeraceae</taxon>
        <taxon>Candidatus Nitrosocosmicus</taxon>
    </lineage>
</organism>
<feature type="binding site" evidence="4">
    <location>
        <position position="130"/>
    </location>
    <ligand>
        <name>Mn(2+)</name>
        <dbReference type="ChEBI" id="CHEBI:29035"/>
        <label>1</label>
    </ligand>
</feature>
<evidence type="ECO:0000256" key="4">
    <source>
        <dbReference type="PIRSR" id="PIRSR036979-1"/>
    </source>
</evidence>
<dbReference type="OrthoDB" id="7186at2157"/>
<dbReference type="Gene3D" id="3.40.800.10">
    <property type="entry name" value="Ureohydrolase domain"/>
    <property type="match status" value="1"/>
</dbReference>
<feature type="binding site" evidence="4">
    <location>
        <position position="128"/>
    </location>
    <ligand>
        <name>Mn(2+)</name>
        <dbReference type="ChEBI" id="CHEBI:29035"/>
        <label>1</label>
    </ligand>
</feature>
<feature type="binding site" evidence="4">
    <location>
        <position position="212"/>
    </location>
    <ligand>
        <name>Mn(2+)</name>
        <dbReference type="ChEBI" id="CHEBI:29035"/>
        <label>1</label>
    </ligand>
</feature>
<evidence type="ECO:0000256" key="1">
    <source>
        <dbReference type="ARBA" id="ARBA00009227"/>
    </source>
</evidence>
<dbReference type="PANTHER" id="PTHR11358">
    <property type="entry name" value="ARGINASE/AGMATINASE"/>
    <property type="match status" value="1"/>
</dbReference>
<keyword evidence="4" id="KW-0464">Manganese</keyword>
<sequence length="285" mass="31160">MDIFTYSNVNEVSEAEIVIIGVPDESKSHSKRKGTSKGPDILRMVTNESNFFEREGSIIPICPMRGNLNKKHIFDYGNVDRKELYRTVFDLVSNNKIPIVIGGDHSITTIILQAIGNLIGKVGLLYFDAHPDFVSSTTNYYGSVLSDSSEWIDFKESVLIGTRSAEAEELENVQKSGLEIITPLDINEKGISNILDKIKSKHHKGKKYISIDLDCLDPAYAPGVSVPSAGGISSIDLISLIKLTVSLGIVGMDIVELSPDFDVNNITSLLASRLLLESIASIKTS</sequence>
<evidence type="ECO:0000256" key="2">
    <source>
        <dbReference type="ARBA" id="ARBA00022723"/>
    </source>
</evidence>